<feature type="transmembrane region" description="Helical" evidence="7">
    <location>
        <begin position="26"/>
        <end position="45"/>
    </location>
</feature>
<sequence>MLANSITQRRGRLSEWLASVGVELNIVPHLVALLVAYVLALPIAWDRERNERSAGLRTFPLVAIAACGFIQATEAVTTGNAEATARIVEGIINGVGFIGGGAILVGKLGTRGTATAASIWATGAIGTAVGLGAYDTAIVLSIATFATLRIMTNFKSERNESDGTDK</sequence>
<evidence type="ECO:0000256" key="6">
    <source>
        <dbReference type="ARBA" id="ARBA00023136"/>
    </source>
</evidence>
<evidence type="ECO:0000256" key="2">
    <source>
        <dbReference type="ARBA" id="ARBA00009298"/>
    </source>
</evidence>
<keyword evidence="5 7" id="KW-1133">Transmembrane helix</keyword>
<evidence type="ECO:0000256" key="5">
    <source>
        <dbReference type="ARBA" id="ARBA00022989"/>
    </source>
</evidence>
<evidence type="ECO:0000313" key="10">
    <source>
        <dbReference type="Proteomes" id="UP001241472"/>
    </source>
</evidence>
<comment type="caution">
    <text evidence="9">The sequence shown here is derived from an EMBL/GenBank/DDBJ whole genome shotgun (WGS) entry which is preliminary data.</text>
</comment>
<evidence type="ECO:0000256" key="7">
    <source>
        <dbReference type="RuleBase" id="RU365041"/>
    </source>
</evidence>
<dbReference type="Proteomes" id="UP001241472">
    <property type="component" value="Unassembled WGS sequence"/>
</dbReference>
<evidence type="ECO:0000313" key="9">
    <source>
        <dbReference type="EMBL" id="MDP9840042.1"/>
    </source>
</evidence>
<organism evidence="9 10">
    <name type="scientific">Neorhizobium huautlense</name>
    <dbReference type="NCBI Taxonomy" id="67774"/>
    <lineage>
        <taxon>Bacteria</taxon>
        <taxon>Pseudomonadati</taxon>
        <taxon>Pseudomonadota</taxon>
        <taxon>Alphaproteobacteria</taxon>
        <taxon>Hyphomicrobiales</taxon>
        <taxon>Rhizobiaceae</taxon>
        <taxon>Rhizobium/Agrobacterium group</taxon>
        <taxon>Neorhizobium</taxon>
    </lineage>
</organism>
<evidence type="ECO:0000259" key="8">
    <source>
        <dbReference type="Pfam" id="PF02308"/>
    </source>
</evidence>
<dbReference type="PANTHER" id="PTHR33778">
    <property type="entry name" value="PROTEIN MGTC"/>
    <property type="match status" value="1"/>
</dbReference>
<name>A0ABT9PZY8_9HYPH</name>
<comment type="subcellular location">
    <subcellularLocation>
        <location evidence="7">Cell inner membrane</location>
        <topology evidence="7">Multi-pass membrane protein</topology>
    </subcellularLocation>
    <subcellularLocation>
        <location evidence="1">Cell membrane</location>
        <topology evidence="1">Multi-pass membrane protein</topology>
    </subcellularLocation>
</comment>
<accession>A0ABT9PZY8</accession>
<keyword evidence="10" id="KW-1185">Reference proteome</keyword>
<comment type="similarity">
    <text evidence="2 7">Belongs to the MgtC/SapB family.</text>
</comment>
<reference evidence="9 10" key="1">
    <citation type="submission" date="2023-07" db="EMBL/GenBank/DDBJ databases">
        <title>Sorghum-associated microbial communities from plants grown in Nebraska, USA.</title>
        <authorList>
            <person name="Schachtman D."/>
        </authorList>
    </citation>
    <scope>NUCLEOTIDE SEQUENCE [LARGE SCALE GENOMIC DNA]</scope>
    <source>
        <strain evidence="9 10">DS1307</strain>
    </source>
</reference>
<dbReference type="Pfam" id="PF02308">
    <property type="entry name" value="MgtC"/>
    <property type="match status" value="1"/>
</dbReference>
<evidence type="ECO:0000256" key="4">
    <source>
        <dbReference type="ARBA" id="ARBA00022692"/>
    </source>
</evidence>
<dbReference type="PANTHER" id="PTHR33778:SF1">
    <property type="entry name" value="MAGNESIUM TRANSPORTER YHID-RELATED"/>
    <property type="match status" value="1"/>
</dbReference>
<feature type="domain" description="MgtC/SapB/SrpB/YhiD N-terminal" evidence="8">
    <location>
        <begin position="33"/>
        <end position="155"/>
    </location>
</feature>
<dbReference type="InterPro" id="IPR003416">
    <property type="entry name" value="MgtC/SapB/SrpB/YhiD_fam"/>
</dbReference>
<evidence type="ECO:0000256" key="1">
    <source>
        <dbReference type="ARBA" id="ARBA00004651"/>
    </source>
</evidence>
<keyword evidence="6 7" id="KW-0472">Membrane</keyword>
<dbReference type="InterPro" id="IPR049177">
    <property type="entry name" value="MgtC_SapB_SrpB_YhiD_N"/>
</dbReference>
<gene>
    <name evidence="9" type="ORF">J2T09_004822</name>
</gene>
<evidence type="ECO:0000256" key="3">
    <source>
        <dbReference type="ARBA" id="ARBA00022475"/>
    </source>
</evidence>
<keyword evidence="7" id="KW-0997">Cell inner membrane</keyword>
<protein>
    <recommendedName>
        <fullName evidence="7">Protein MgtC</fullName>
    </recommendedName>
</protein>
<keyword evidence="4 7" id="KW-0812">Transmembrane</keyword>
<comment type="caution">
    <text evidence="7">Lacks conserved residue(s) required for the propagation of feature annotation.</text>
</comment>
<dbReference type="PRINTS" id="PR01837">
    <property type="entry name" value="MGTCSAPBPROT"/>
</dbReference>
<keyword evidence="3" id="KW-1003">Cell membrane</keyword>
<dbReference type="EMBL" id="JAUSRF010000022">
    <property type="protein sequence ID" value="MDP9840042.1"/>
    <property type="molecule type" value="Genomic_DNA"/>
</dbReference>
<proteinExistence type="inferred from homology"/>